<dbReference type="PANTHER" id="PTHR46388:SF2">
    <property type="entry name" value="NHL REPEAT-CONTAINING PROTEIN 2"/>
    <property type="match status" value="1"/>
</dbReference>
<dbReference type="InterPro" id="IPR001258">
    <property type="entry name" value="NHL_repeat"/>
</dbReference>
<dbReference type="Gene3D" id="2.120.10.30">
    <property type="entry name" value="TolB, C-terminal domain"/>
    <property type="match status" value="3"/>
</dbReference>
<dbReference type="InterPro" id="IPR056822">
    <property type="entry name" value="TEN_NHL"/>
</dbReference>
<dbReference type="InterPro" id="IPR011042">
    <property type="entry name" value="6-blade_b-propeller_TolB-like"/>
</dbReference>
<reference evidence="3 4" key="1">
    <citation type="submission" date="2018-12" db="EMBL/GenBank/DDBJ databases">
        <title>Draft genome sequence of Embleya hyalina NBRC 13850T.</title>
        <authorList>
            <person name="Komaki H."/>
            <person name="Hosoyama A."/>
            <person name="Kimura A."/>
            <person name="Ichikawa N."/>
            <person name="Tamura T."/>
        </authorList>
    </citation>
    <scope>NUCLEOTIDE SEQUENCE [LARGE SCALE GENOMIC DNA]</scope>
    <source>
        <strain evidence="3 4">NBRC 13850</strain>
    </source>
</reference>
<dbReference type="OrthoDB" id="9762443at2"/>
<evidence type="ECO:0000313" key="3">
    <source>
        <dbReference type="EMBL" id="GCE00751.1"/>
    </source>
</evidence>
<gene>
    <name evidence="3" type="ORF">EHYA_08477</name>
</gene>
<evidence type="ECO:0000256" key="1">
    <source>
        <dbReference type="ARBA" id="ARBA00022737"/>
    </source>
</evidence>
<dbReference type="CDD" id="cd14953">
    <property type="entry name" value="NHL_like_1"/>
    <property type="match status" value="1"/>
</dbReference>
<organism evidence="3 4">
    <name type="scientific">Embleya hyalina</name>
    <dbReference type="NCBI Taxonomy" id="516124"/>
    <lineage>
        <taxon>Bacteria</taxon>
        <taxon>Bacillati</taxon>
        <taxon>Actinomycetota</taxon>
        <taxon>Actinomycetes</taxon>
        <taxon>Kitasatosporales</taxon>
        <taxon>Streptomycetaceae</taxon>
        <taxon>Embleya</taxon>
    </lineage>
</organism>
<dbReference type="EMBL" id="BIFH01000042">
    <property type="protein sequence ID" value="GCE00751.1"/>
    <property type="molecule type" value="Genomic_DNA"/>
</dbReference>
<dbReference type="Pfam" id="PF01436">
    <property type="entry name" value="NHL"/>
    <property type="match status" value="1"/>
</dbReference>
<protein>
    <recommendedName>
        <fullName evidence="2">Teneurin NHL domain-containing protein</fullName>
    </recommendedName>
</protein>
<dbReference type="SUPFAM" id="SSF101898">
    <property type="entry name" value="NHL repeat"/>
    <property type="match status" value="1"/>
</dbReference>
<dbReference type="Pfam" id="PF25021">
    <property type="entry name" value="TEN_NHL"/>
    <property type="match status" value="1"/>
</dbReference>
<accession>A0A401Z1U6</accession>
<comment type="caution">
    <text evidence="3">The sequence shown here is derived from an EMBL/GenBank/DDBJ whole genome shotgun (WGS) entry which is preliminary data.</text>
</comment>
<keyword evidence="4" id="KW-1185">Reference proteome</keyword>
<dbReference type="PANTHER" id="PTHR46388">
    <property type="entry name" value="NHL REPEAT-CONTAINING PROTEIN 2"/>
    <property type="match status" value="1"/>
</dbReference>
<dbReference type="Proteomes" id="UP000286931">
    <property type="component" value="Unassembled WGS sequence"/>
</dbReference>
<proteinExistence type="predicted"/>
<feature type="domain" description="Teneurin NHL" evidence="2">
    <location>
        <begin position="250"/>
        <end position="300"/>
    </location>
</feature>
<sequence length="364" mass="37306">MTVLERPATVVPQTISTVAGTGASGFSGDQGPATSARLYRPSYMARDRTGCLYLCDSENNRVRRVGPDGTIHTVAGTGTAGSAGDGGYATSAQLDSPSGLESDGEGNLYIAEYRGHRVRRVATDGKISTVAGTGQAGHSGDGESATSARLNSPVGLALRGDELYIACRDSHKVRKVSTDRRISTVAGTGRGGYSGDGGPATSARLSNPHGVVLDDAGNLYIAELRNHRVRKVSTDKRISTVAGTGREGFSGDGGPATSARLSGPTGLVLDRAGNLYIVECWNHRIRKVSGDGTISTVAGTGRGGYSGDGGPATSAQLGNPLSATLSEGQTLFVTCSSNHRVRAIAMAEQPGGRGHDDRSTGPST</sequence>
<dbReference type="RefSeq" id="WP_126642452.1">
    <property type="nucleotide sequence ID" value="NZ_BIFH01000042.1"/>
</dbReference>
<keyword evidence="1" id="KW-0677">Repeat</keyword>
<evidence type="ECO:0000259" key="2">
    <source>
        <dbReference type="Pfam" id="PF25021"/>
    </source>
</evidence>
<name>A0A401Z1U6_9ACTN</name>
<dbReference type="AlphaFoldDB" id="A0A401Z1U6"/>
<evidence type="ECO:0000313" key="4">
    <source>
        <dbReference type="Proteomes" id="UP000286931"/>
    </source>
</evidence>